<gene>
    <name evidence="2" type="ORF">GAZ06_23545</name>
    <name evidence="1" type="ORF">GAZ09_23545</name>
</gene>
<sequence>MNAIGTSQNDLRSLLREALGSYNKYIELDAQTFVEFLSLQYPEIKRNDPLAEALKKIWRDISGKAAYRVKTNIECSFDFIEEAYNQARYKLMSLHSFETTSK</sequence>
<dbReference type="EMBL" id="WDBY01000092">
    <property type="protein sequence ID" value="KAB6469745.1"/>
    <property type="molecule type" value="Genomic_DNA"/>
</dbReference>
<evidence type="ECO:0000313" key="1">
    <source>
        <dbReference type="EMBL" id="KAB6444640.1"/>
    </source>
</evidence>
<dbReference type="AlphaFoldDB" id="A0A6G0GHC0"/>
<evidence type="ECO:0000313" key="2">
    <source>
        <dbReference type="EMBL" id="KAB6469745.1"/>
    </source>
</evidence>
<dbReference type="EMBL" id="WDBZ01000094">
    <property type="protein sequence ID" value="KAB6444640.1"/>
    <property type="molecule type" value="Genomic_DNA"/>
</dbReference>
<dbReference type="Proteomes" id="UP000483142">
    <property type="component" value="Unassembled WGS sequence"/>
</dbReference>
<reference evidence="3 4" key="1">
    <citation type="journal article" date="2019" name="Nat. Med.">
        <title>A library of human gut bacterial isolates paired with longitudinal multiomics data enables mechanistic microbiome research.</title>
        <authorList>
            <person name="Poyet M."/>
            <person name="Groussin M."/>
            <person name="Gibbons S.M."/>
            <person name="Avila-Pacheco J."/>
            <person name="Jiang X."/>
            <person name="Kearney S.M."/>
            <person name="Perrotta A.R."/>
            <person name="Berdy B."/>
            <person name="Zhao S."/>
            <person name="Lieberman T.D."/>
            <person name="Swanson P.K."/>
            <person name="Smith M."/>
            <person name="Roesemann S."/>
            <person name="Alexander J.E."/>
            <person name="Rich S.A."/>
            <person name="Livny J."/>
            <person name="Vlamakis H."/>
            <person name="Clish C."/>
            <person name="Bullock K."/>
            <person name="Deik A."/>
            <person name="Scott J."/>
            <person name="Pierce K.A."/>
            <person name="Xavier R.J."/>
            <person name="Alm E.J."/>
        </authorList>
    </citation>
    <scope>NUCLEOTIDE SEQUENCE [LARGE SCALE GENOMIC DNA]</scope>
    <source>
        <strain evidence="2 3">BIOML-A140</strain>
        <strain evidence="1 4">BIOML-A141</strain>
    </source>
</reference>
<comment type="caution">
    <text evidence="1">The sequence shown here is derived from an EMBL/GenBank/DDBJ whole genome shotgun (WGS) entry which is preliminary data.</text>
</comment>
<name>A0A6G0GHC0_PHOVU</name>
<evidence type="ECO:0000313" key="4">
    <source>
        <dbReference type="Proteomes" id="UP000483142"/>
    </source>
</evidence>
<proteinExistence type="predicted"/>
<evidence type="ECO:0000313" key="3">
    <source>
        <dbReference type="Proteomes" id="UP000468344"/>
    </source>
</evidence>
<organism evidence="1 4">
    <name type="scientific">Phocaeicola vulgatus</name>
    <name type="common">Bacteroides vulgatus</name>
    <dbReference type="NCBI Taxonomy" id="821"/>
    <lineage>
        <taxon>Bacteria</taxon>
        <taxon>Pseudomonadati</taxon>
        <taxon>Bacteroidota</taxon>
        <taxon>Bacteroidia</taxon>
        <taxon>Bacteroidales</taxon>
        <taxon>Bacteroidaceae</taxon>
        <taxon>Phocaeicola</taxon>
    </lineage>
</organism>
<accession>A0A6G0GHC0</accession>
<dbReference type="Proteomes" id="UP000468344">
    <property type="component" value="Unassembled WGS sequence"/>
</dbReference>
<protein>
    <submittedName>
        <fullName evidence="1">Uncharacterized protein</fullName>
    </submittedName>
</protein>